<accession>A0AAV4LWX5</accession>
<dbReference type="RefSeq" id="XP_067716474.1">
    <property type="nucleotide sequence ID" value="XM_067860373.1"/>
</dbReference>
<proteinExistence type="predicted"/>
<evidence type="ECO:0000313" key="2">
    <source>
        <dbReference type="EMBL" id="GIX64405.1"/>
    </source>
</evidence>
<evidence type="ECO:0000313" key="3">
    <source>
        <dbReference type="Proteomes" id="UP001497744"/>
    </source>
</evidence>
<name>A0AAV4LWX5_BABCB</name>
<gene>
    <name evidence="2" type="ORF">BcabD6B2_38400</name>
</gene>
<organism evidence="2 3">
    <name type="scientific">Babesia caballi</name>
    <dbReference type="NCBI Taxonomy" id="5871"/>
    <lineage>
        <taxon>Eukaryota</taxon>
        <taxon>Sar</taxon>
        <taxon>Alveolata</taxon>
        <taxon>Apicomplexa</taxon>
        <taxon>Aconoidasida</taxon>
        <taxon>Piroplasmida</taxon>
        <taxon>Babesiidae</taxon>
        <taxon>Babesia</taxon>
    </lineage>
</organism>
<evidence type="ECO:0000256" key="1">
    <source>
        <dbReference type="SAM" id="MobiDB-lite"/>
    </source>
</evidence>
<dbReference type="Proteomes" id="UP001497744">
    <property type="component" value="Unassembled WGS sequence"/>
</dbReference>
<keyword evidence="3" id="KW-1185">Reference proteome</keyword>
<feature type="region of interest" description="Disordered" evidence="1">
    <location>
        <begin position="48"/>
        <end position="89"/>
    </location>
</feature>
<dbReference type="EMBL" id="BPLF01000003">
    <property type="protein sequence ID" value="GIX64405.1"/>
    <property type="molecule type" value="Genomic_DNA"/>
</dbReference>
<dbReference type="AlphaFoldDB" id="A0AAV4LWX5"/>
<reference evidence="2 3" key="1">
    <citation type="submission" date="2021-06" db="EMBL/GenBank/DDBJ databases">
        <title>Genome sequence of Babesia caballi.</title>
        <authorList>
            <person name="Yamagishi J."/>
            <person name="Kidaka T."/>
            <person name="Ochi A."/>
        </authorList>
    </citation>
    <scope>NUCLEOTIDE SEQUENCE [LARGE SCALE GENOMIC DNA]</scope>
    <source>
        <strain evidence="2">USDA-D6B2</strain>
    </source>
</reference>
<protein>
    <submittedName>
        <fullName evidence="2">Uncharacterized protein</fullName>
    </submittedName>
</protein>
<dbReference type="GeneID" id="94195886"/>
<sequence>MMYPTCFRLYPAVVLANLLKRPHERRYGVHIHYRLHLRLGLACQVPQRVRRSRPDHRGGSRAVQYPDEHLRRPPLQQHPNLPPAGGECDLADDRERVEAELVHVGRQALPQLRGRRAVVNVLVLQHLERSLVVQHHRERQPHDVWDAVQLQHHVHARALLADAHQRVAGLRQHAAVPGVHEDAPHVRNSLPTHRCGAPLRRRVRPTAPLAREPGQQHPREQDVAKVHRLKAVVPRGRIPQRALGEFARQLHHRHDVPERRQRRHPHLLHRPFRAPPACVLHEPQEAAQRRAGEQRAVHVHWEARGHRQQQLGALAFDCVVSFKCSLCQRPRDVALQRFSRDQLVRVFTLQNLARGHSAAGAAVVRLHRLPQHGQRLLLGW</sequence>
<comment type="caution">
    <text evidence="2">The sequence shown here is derived from an EMBL/GenBank/DDBJ whole genome shotgun (WGS) entry which is preliminary data.</text>
</comment>